<dbReference type="InterPro" id="IPR037066">
    <property type="entry name" value="Plug_dom_sf"/>
</dbReference>
<dbReference type="GO" id="GO:0044718">
    <property type="term" value="P:siderophore transmembrane transport"/>
    <property type="evidence" value="ECO:0007669"/>
    <property type="project" value="TreeGrafter"/>
</dbReference>
<keyword evidence="11" id="KW-0675">Receptor</keyword>
<dbReference type="InterPro" id="IPR012910">
    <property type="entry name" value="Plug_dom"/>
</dbReference>
<reference evidence="11 12" key="1">
    <citation type="submission" date="2016-10" db="EMBL/GenBank/DDBJ databases">
        <authorList>
            <person name="de Groot N.N."/>
        </authorList>
    </citation>
    <scope>NUCLEOTIDE SEQUENCE [LARGE SCALE GENOMIC DNA]</scope>
    <source>
        <strain evidence="11 12">AB35.6</strain>
    </source>
</reference>
<evidence type="ECO:0000256" key="6">
    <source>
        <dbReference type="ARBA" id="ARBA00023237"/>
    </source>
</evidence>
<dbReference type="Gene3D" id="2.170.130.10">
    <property type="entry name" value="TonB-dependent receptor, plug domain"/>
    <property type="match status" value="1"/>
</dbReference>
<evidence type="ECO:0000259" key="9">
    <source>
        <dbReference type="Pfam" id="PF07715"/>
    </source>
</evidence>
<evidence type="ECO:0000256" key="8">
    <source>
        <dbReference type="SAM" id="SignalP"/>
    </source>
</evidence>
<dbReference type="SUPFAM" id="SSF56935">
    <property type="entry name" value="Porins"/>
    <property type="match status" value="1"/>
</dbReference>
<dbReference type="Pfam" id="PF13620">
    <property type="entry name" value="CarboxypepD_reg"/>
    <property type="match status" value="1"/>
</dbReference>
<dbReference type="PANTHER" id="PTHR30069:SF46">
    <property type="entry name" value="OAR PROTEIN"/>
    <property type="match status" value="1"/>
</dbReference>
<evidence type="ECO:0000259" key="10">
    <source>
        <dbReference type="Pfam" id="PF25183"/>
    </source>
</evidence>
<evidence type="ECO:0000256" key="5">
    <source>
        <dbReference type="ARBA" id="ARBA00023136"/>
    </source>
</evidence>
<keyword evidence="4" id="KW-0812">Transmembrane</keyword>
<dbReference type="InterPro" id="IPR008969">
    <property type="entry name" value="CarboxyPept-like_regulatory"/>
</dbReference>
<keyword evidence="3" id="KW-1134">Transmembrane beta strand</keyword>
<dbReference type="Gene3D" id="2.40.170.20">
    <property type="entry name" value="TonB-dependent receptor, beta-barrel domain"/>
    <property type="match status" value="1"/>
</dbReference>
<dbReference type="OrthoDB" id="97893at2"/>
<dbReference type="SUPFAM" id="SSF49464">
    <property type="entry name" value="Carboxypeptidase regulatory domain-like"/>
    <property type="match status" value="1"/>
</dbReference>
<dbReference type="InterPro" id="IPR057601">
    <property type="entry name" value="Oar-like_b-barrel"/>
</dbReference>
<feature type="domain" description="TonB-dependent receptor plug" evidence="9">
    <location>
        <begin position="127"/>
        <end position="253"/>
    </location>
</feature>
<evidence type="ECO:0000256" key="3">
    <source>
        <dbReference type="ARBA" id="ARBA00022452"/>
    </source>
</evidence>
<dbReference type="Proteomes" id="UP000182409">
    <property type="component" value="Unassembled WGS sequence"/>
</dbReference>
<dbReference type="PANTHER" id="PTHR30069">
    <property type="entry name" value="TONB-DEPENDENT OUTER MEMBRANE RECEPTOR"/>
    <property type="match status" value="1"/>
</dbReference>
<feature type="compositionally biased region" description="Low complexity" evidence="7">
    <location>
        <begin position="161"/>
        <end position="173"/>
    </location>
</feature>
<feature type="domain" description="TonB-dependent transporter Oar-like beta-barrel" evidence="10">
    <location>
        <begin position="259"/>
        <end position="641"/>
    </location>
</feature>
<organism evidence="11 12">
    <name type="scientific">Terriglobus roseus</name>
    <dbReference type="NCBI Taxonomy" id="392734"/>
    <lineage>
        <taxon>Bacteria</taxon>
        <taxon>Pseudomonadati</taxon>
        <taxon>Acidobacteriota</taxon>
        <taxon>Terriglobia</taxon>
        <taxon>Terriglobales</taxon>
        <taxon>Acidobacteriaceae</taxon>
        <taxon>Terriglobus</taxon>
    </lineage>
</organism>
<dbReference type="EMBL" id="FNSD01000001">
    <property type="protein sequence ID" value="SEB52297.1"/>
    <property type="molecule type" value="Genomic_DNA"/>
</dbReference>
<proteinExistence type="predicted"/>
<feature type="signal peptide" evidence="8">
    <location>
        <begin position="1"/>
        <end position="20"/>
    </location>
</feature>
<dbReference type="AlphaFoldDB" id="A0A1H4K1L1"/>
<dbReference type="Gene3D" id="2.60.40.1120">
    <property type="entry name" value="Carboxypeptidase-like, regulatory domain"/>
    <property type="match status" value="1"/>
</dbReference>
<dbReference type="InterPro" id="IPR036942">
    <property type="entry name" value="Beta-barrel_TonB_sf"/>
</dbReference>
<protein>
    <submittedName>
        <fullName evidence="11">TonB-dependent Receptor Plug Domain</fullName>
    </submittedName>
</protein>
<evidence type="ECO:0000313" key="12">
    <source>
        <dbReference type="Proteomes" id="UP000182409"/>
    </source>
</evidence>
<name>A0A1H4K1L1_9BACT</name>
<keyword evidence="5" id="KW-0472">Membrane</keyword>
<dbReference type="RefSeq" id="WP_083350329.1">
    <property type="nucleotide sequence ID" value="NZ_FNSD01000001.1"/>
</dbReference>
<gene>
    <name evidence="11" type="ORF">SAMN05443244_0948</name>
</gene>
<evidence type="ECO:0000256" key="1">
    <source>
        <dbReference type="ARBA" id="ARBA00004571"/>
    </source>
</evidence>
<sequence length="649" mass="68590">MKRLACFLAGLCLFASIVRAQSTNATISGGVTDGSGKFVVDAAVDIVSDQTGLIYSVRTNASGIYFVPILPPGRYHVQVSKPGFKTLIKPDVILNVQSAIALNFALPIGAKSESITVQAGSSTLNTTDASVSTVIDSKFVENMPLNGRSFQDLISLTPGVVTQSPQTSQTTGQNGDFSVNGQRTESNYYTVDGVSANISSGAANGGPQAGTAGAVGASTALGTTQSLISVDALQEFRVSSSSYSAEYGRSPGGQFSLLTRSGTKVFHGSVFDYLRNNYFDANNWFNNHYGLGTTALHQNDFGGTVGGPVLLPGTFAKQHPSYFFVSYEGLRLTQPQAASIQYVPSIALRQAAPAALQSILNAYPLPSAGGITYGSGLTQFIQGYSLPSQIDSTSVRLDNTVSPRLHLFFRFSDTPSSVNSRALSALTATSFNTQTYTLGATSQLTDKATNEFRIGYSRNDATTSASLDSFGGATPINLGSALGNVTPGTPSSEFDLYFAGTGEADLSVPSSANQGRQWNVVDTFGLSLSTHQLKFGFDYRHINSPLYPAAPYVAGIFYSQASVVNNVADLALLDKILPSTPVFHEAAAFAQDEWRVRSNLTLSGGIRWEVNPPPTEAHGNDAFTLRGHLSDPSSLVVAPRGTPPMPRPM</sequence>
<dbReference type="InterPro" id="IPR039426">
    <property type="entry name" value="TonB-dep_rcpt-like"/>
</dbReference>
<evidence type="ECO:0000256" key="2">
    <source>
        <dbReference type="ARBA" id="ARBA00022448"/>
    </source>
</evidence>
<accession>A0A1H4K1L1</accession>
<keyword evidence="6" id="KW-0998">Cell outer membrane</keyword>
<keyword evidence="8" id="KW-0732">Signal</keyword>
<dbReference type="Pfam" id="PF07715">
    <property type="entry name" value="Plug"/>
    <property type="match status" value="1"/>
</dbReference>
<dbReference type="Pfam" id="PF25183">
    <property type="entry name" value="OMP_b-brl_4"/>
    <property type="match status" value="1"/>
</dbReference>
<evidence type="ECO:0000256" key="4">
    <source>
        <dbReference type="ARBA" id="ARBA00022692"/>
    </source>
</evidence>
<comment type="subcellular location">
    <subcellularLocation>
        <location evidence="1">Cell outer membrane</location>
        <topology evidence="1">Multi-pass membrane protein</topology>
    </subcellularLocation>
</comment>
<feature type="chain" id="PRO_5010285495" evidence="8">
    <location>
        <begin position="21"/>
        <end position="649"/>
    </location>
</feature>
<evidence type="ECO:0000313" key="11">
    <source>
        <dbReference type="EMBL" id="SEB52297.1"/>
    </source>
</evidence>
<feature type="region of interest" description="Disordered" evidence="7">
    <location>
        <begin position="161"/>
        <end position="181"/>
    </location>
</feature>
<keyword evidence="2" id="KW-0813">Transport</keyword>
<dbReference type="GO" id="GO:0015344">
    <property type="term" value="F:siderophore uptake transmembrane transporter activity"/>
    <property type="evidence" value="ECO:0007669"/>
    <property type="project" value="TreeGrafter"/>
</dbReference>
<evidence type="ECO:0000256" key="7">
    <source>
        <dbReference type="SAM" id="MobiDB-lite"/>
    </source>
</evidence>
<dbReference type="GO" id="GO:0009279">
    <property type="term" value="C:cell outer membrane"/>
    <property type="evidence" value="ECO:0007669"/>
    <property type="project" value="UniProtKB-SubCell"/>
</dbReference>